<dbReference type="Pfam" id="PF03992">
    <property type="entry name" value="ABM"/>
    <property type="match status" value="1"/>
</dbReference>
<dbReference type="RefSeq" id="WP_254288977.1">
    <property type="nucleotide sequence ID" value="NZ_JAMLDY010000009.1"/>
</dbReference>
<proteinExistence type="predicted"/>
<dbReference type="EMBL" id="JAMLDY010000009">
    <property type="protein sequence ID" value="MCP3734955.1"/>
    <property type="molecule type" value="Genomic_DNA"/>
</dbReference>
<dbReference type="InterPro" id="IPR052936">
    <property type="entry name" value="Jasmonate_Hydroxylase-like"/>
</dbReference>
<protein>
    <submittedName>
        <fullName evidence="2">Antibiotic biosynthesis monooxygenase</fullName>
    </submittedName>
</protein>
<organism evidence="2 3">
    <name type="scientific">Sphingomonas liriopis</name>
    <dbReference type="NCBI Taxonomy" id="2949094"/>
    <lineage>
        <taxon>Bacteria</taxon>
        <taxon>Pseudomonadati</taxon>
        <taxon>Pseudomonadota</taxon>
        <taxon>Alphaproteobacteria</taxon>
        <taxon>Sphingomonadales</taxon>
        <taxon>Sphingomonadaceae</taxon>
        <taxon>Sphingomonas</taxon>
    </lineage>
</organism>
<comment type="caution">
    <text evidence="2">The sequence shown here is derived from an EMBL/GenBank/DDBJ whole genome shotgun (WGS) entry which is preliminary data.</text>
</comment>
<evidence type="ECO:0000313" key="3">
    <source>
        <dbReference type="Proteomes" id="UP001139486"/>
    </source>
</evidence>
<dbReference type="GO" id="GO:0004497">
    <property type="term" value="F:monooxygenase activity"/>
    <property type="evidence" value="ECO:0007669"/>
    <property type="project" value="UniProtKB-KW"/>
</dbReference>
<dbReference type="PANTHER" id="PTHR37811">
    <property type="entry name" value="BLL5343 PROTEIN"/>
    <property type="match status" value="1"/>
</dbReference>
<gene>
    <name evidence="2" type="ORF">M9979_08750</name>
</gene>
<feature type="domain" description="ABM" evidence="1">
    <location>
        <begin position="15"/>
        <end position="86"/>
    </location>
</feature>
<reference evidence="2" key="1">
    <citation type="submission" date="2022-05" db="EMBL/GenBank/DDBJ databases">
        <title>Sphingomonas sp. strain RP10 Genome sequencing and assembly.</title>
        <authorList>
            <person name="Kim I."/>
        </authorList>
    </citation>
    <scope>NUCLEOTIDE SEQUENCE</scope>
    <source>
        <strain evidence="2">RP10</strain>
    </source>
</reference>
<dbReference type="AlphaFoldDB" id="A0A9X2HZG3"/>
<dbReference type="SUPFAM" id="SSF54909">
    <property type="entry name" value="Dimeric alpha+beta barrel"/>
    <property type="match status" value="1"/>
</dbReference>
<evidence type="ECO:0000313" key="2">
    <source>
        <dbReference type="EMBL" id="MCP3734955.1"/>
    </source>
</evidence>
<name>A0A9X2HZG3_9SPHN</name>
<evidence type="ECO:0000259" key="1">
    <source>
        <dbReference type="Pfam" id="PF03992"/>
    </source>
</evidence>
<keyword evidence="3" id="KW-1185">Reference proteome</keyword>
<keyword evidence="2" id="KW-0560">Oxidoreductase</keyword>
<dbReference type="Gene3D" id="3.30.70.100">
    <property type="match status" value="1"/>
</dbReference>
<dbReference type="Proteomes" id="UP001139486">
    <property type="component" value="Unassembled WGS sequence"/>
</dbReference>
<dbReference type="InterPro" id="IPR011008">
    <property type="entry name" value="Dimeric_a/b-barrel"/>
</dbReference>
<sequence>MDEGNGGPRRAGEVAVIFASTRNGADAAGYDAAAAAMDALAARQSGYRGIESVRGPDGAGITISYWADEAAAIAWRDQPDHAAIRERGRGLWYDRYRVTVCTVVRDYAWCRA</sequence>
<dbReference type="PANTHER" id="PTHR37811:SF2">
    <property type="entry name" value="ABM DOMAIN-CONTAINING PROTEIN"/>
    <property type="match status" value="1"/>
</dbReference>
<accession>A0A9X2HZG3</accession>
<dbReference type="InterPro" id="IPR007138">
    <property type="entry name" value="ABM_dom"/>
</dbReference>
<keyword evidence="2" id="KW-0503">Monooxygenase</keyword>